<dbReference type="InterPro" id="IPR008030">
    <property type="entry name" value="NmrA-like"/>
</dbReference>
<protein>
    <submittedName>
        <fullName evidence="4">Isoflavone reductase family protein-like protein CipA</fullName>
    </submittedName>
</protein>
<keyword evidence="5" id="KW-1185">Reference proteome</keyword>
<reference evidence="4" key="1">
    <citation type="journal article" date="2020" name="Stud. Mycol.">
        <title>101 Dothideomycetes genomes: a test case for predicting lifestyles and emergence of pathogens.</title>
        <authorList>
            <person name="Haridas S."/>
            <person name="Albert R."/>
            <person name="Binder M."/>
            <person name="Bloem J."/>
            <person name="Labutti K."/>
            <person name="Salamov A."/>
            <person name="Andreopoulos B."/>
            <person name="Baker S."/>
            <person name="Barry K."/>
            <person name="Bills G."/>
            <person name="Bluhm B."/>
            <person name="Cannon C."/>
            <person name="Castanera R."/>
            <person name="Culley D."/>
            <person name="Daum C."/>
            <person name="Ezra D."/>
            <person name="Gonzalez J."/>
            <person name="Henrissat B."/>
            <person name="Kuo A."/>
            <person name="Liang C."/>
            <person name="Lipzen A."/>
            <person name="Lutzoni F."/>
            <person name="Magnuson J."/>
            <person name="Mondo S."/>
            <person name="Nolan M."/>
            <person name="Ohm R."/>
            <person name="Pangilinan J."/>
            <person name="Park H.-J."/>
            <person name="Ramirez L."/>
            <person name="Alfaro M."/>
            <person name="Sun H."/>
            <person name="Tritt A."/>
            <person name="Yoshinaga Y."/>
            <person name="Zwiers L.-H."/>
            <person name="Turgeon B."/>
            <person name="Goodwin S."/>
            <person name="Spatafora J."/>
            <person name="Crous P."/>
            <person name="Grigoriev I."/>
        </authorList>
    </citation>
    <scope>NUCLEOTIDE SEQUENCE</scope>
    <source>
        <strain evidence="4">CBS 175.79</strain>
    </source>
</reference>
<dbReference type="RefSeq" id="XP_033380746.1">
    <property type="nucleotide sequence ID" value="XM_033533318.1"/>
</dbReference>
<keyword evidence="2" id="KW-0560">Oxidoreductase</keyword>
<keyword evidence="1" id="KW-0521">NADP</keyword>
<gene>
    <name evidence="4" type="ORF">BU24DRAFT_484053</name>
</gene>
<feature type="domain" description="NmrA-like" evidence="3">
    <location>
        <begin position="6"/>
        <end position="224"/>
    </location>
</feature>
<dbReference type="PANTHER" id="PTHR47706">
    <property type="entry name" value="NMRA-LIKE FAMILY PROTEIN"/>
    <property type="match status" value="1"/>
</dbReference>
<proteinExistence type="predicted"/>
<dbReference type="GeneID" id="54290715"/>
<dbReference type="OrthoDB" id="9974981at2759"/>
<evidence type="ECO:0000256" key="1">
    <source>
        <dbReference type="ARBA" id="ARBA00022857"/>
    </source>
</evidence>
<dbReference type="AlphaFoldDB" id="A0A6A5XHS0"/>
<dbReference type="Gene3D" id="3.90.25.10">
    <property type="entry name" value="UDP-galactose 4-epimerase, domain 1"/>
    <property type="match status" value="1"/>
</dbReference>
<evidence type="ECO:0000313" key="5">
    <source>
        <dbReference type="Proteomes" id="UP000799778"/>
    </source>
</evidence>
<sequence>MSKVIKNVALAGATGSLGSIVLASLVNDSEFNVTVIARKDGQSVPKGVSIKIVDTDSVDAITEALRGQDALIDATSGPDSTLGMRFIDAAAAAGVYRVIPGEFSADVQSAEARSPLVFHGKNMAFEHLKKLSAEGKITYTTISNAAFLDWNLRTGFINIDIHNKKVQYLNDGTDVFPWTHLSSVGTAVVNALAKPQETENRACYISNIRKSQKQMVDLAKDSLGADGWDESTIDAEKALKAAAESMLSGTINMQVIGDMIRWSCTVYSPRWEQQDDNKLLGVRNLTDDEVMKLIKEIAAEKK</sequence>
<organism evidence="4 5">
    <name type="scientific">Aaosphaeria arxii CBS 175.79</name>
    <dbReference type="NCBI Taxonomy" id="1450172"/>
    <lineage>
        <taxon>Eukaryota</taxon>
        <taxon>Fungi</taxon>
        <taxon>Dikarya</taxon>
        <taxon>Ascomycota</taxon>
        <taxon>Pezizomycotina</taxon>
        <taxon>Dothideomycetes</taxon>
        <taxon>Pleosporomycetidae</taxon>
        <taxon>Pleosporales</taxon>
        <taxon>Pleosporales incertae sedis</taxon>
        <taxon>Aaosphaeria</taxon>
    </lineage>
</organism>
<dbReference type="Proteomes" id="UP000799778">
    <property type="component" value="Unassembled WGS sequence"/>
</dbReference>
<evidence type="ECO:0000259" key="3">
    <source>
        <dbReference type="Pfam" id="PF05368"/>
    </source>
</evidence>
<dbReference type="PANTHER" id="PTHR47706:SF1">
    <property type="entry name" value="CIPA-LIKE, PUTATIVE (AFU_ORTHOLOGUE AFUA_1G12460)-RELATED"/>
    <property type="match status" value="1"/>
</dbReference>
<dbReference type="SUPFAM" id="SSF51735">
    <property type="entry name" value="NAD(P)-binding Rossmann-fold domains"/>
    <property type="match status" value="1"/>
</dbReference>
<evidence type="ECO:0000256" key="2">
    <source>
        <dbReference type="ARBA" id="ARBA00023002"/>
    </source>
</evidence>
<dbReference type="EMBL" id="ML978072">
    <property type="protein sequence ID" value="KAF2012407.1"/>
    <property type="molecule type" value="Genomic_DNA"/>
</dbReference>
<dbReference type="InterPro" id="IPR051609">
    <property type="entry name" value="NmrA/Isoflavone_reductase-like"/>
</dbReference>
<name>A0A6A5XHS0_9PLEO</name>
<dbReference type="Pfam" id="PF05368">
    <property type="entry name" value="NmrA"/>
    <property type="match status" value="1"/>
</dbReference>
<dbReference type="InterPro" id="IPR036291">
    <property type="entry name" value="NAD(P)-bd_dom_sf"/>
</dbReference>
<dbReference type="Gene3D" id="3.40.50.720">
    <property type="entry name" value="NAD(P)-binding Rossmann-like Domain"/>
    <property type="match status" value="1"/>
</dbReference>
<dbReference type="GO" id="GO:0016491">
    <property type="term" value="F:oxidoreductase activity"/>
    <property type="evidence" value="ECO:0007669"/>
    <property type="project" value="UniProtKB-KW"/>
</dbReference>
<accession>A0A6A5XHS0</accession>
<evidence type="ECO:0000313" key="4">
    <source>
        <dbReference type="EMBL" id="KAF2012407.1"/>
    </source>
</evidence>